<dbReference type="SUPFAM" id="SSF46689">
    <property type="entry name" value="Homeodomain-like"/>
    <property type="match status" value="1"/>
</dbReference>
<dbReference type="InterPro" id="IPR009057">
    <property type="entry name" value="Homeodomain-like_sf"/>
</dbReference>
<dbReference type="PANTHER" id="PTHR30055">
    <property type="entry name" value="HTH-TYPE TRANSCRIPTIONAL REGULATOR RUTR"/>
    <property type="match status" value="1"/>
</dbReference>
<evidence type="ECO:0000256" key="2">
    <source>
        <dbReference type="PROSITE-ProRule" id="PRU00335"/>
    </source>
</evidence>
<dbReference type="InterPro" id="IPR001647">
    <property type="entry name" value="HTH_TetR"/>
</dbReference>
<dbReference type="Gene3D" id="1.10.357.10">
    <property type="entry name" value="Tetracycline Repressor, domain 2"/>
    <property type="match status" value="1"/>
</dbReference>
<dbReference type="PROSITE" id="PS50977">
    <property type="entry name" value="HTH_TETR_2"/>
    <property type="match status" value="1"/>
</dbReference>
<evidence type="ECO:0000256" key="1">
    <source>
        <dbReference type="ARBA" id="ARBA00023125"/>
    </source>
</evidence>
<sequence length="224" mass="24087">MTVVSSNVSAGAAVRCSLMSVTTEVPSAVEDKNNFRQRLLDALEESIAEDGYQKTTVADIVRRARTSRRTFYENFDSREACFLALLAEAYAGQVQQISAAVDPHSPWQAQVRQAIEAWISSAEARSALMLSATRDLPALGAAAHDLQRGVMENFIGMVQALGDTDEFHSAGIGPVSRPRVVMLLGGLRELTAITVEDGGRMSDITDEAVAASIALLRPDGAHRV</sequence>
<name>A0A5Q5BQ63_MYCSS</name>
<evidence type="ECO:0000259" key="3">
    <source>
        <dbReference type="PROSITE" id="PS50977"/>
    </source>
</evidence>
<feature type="DNA-binding region" description="H-T-H motif" evidence="2">
    <location>
        <begin position="56"/>
        <end position="75"/>
    </location>
</feature>
<dbReference type="PANTHER" id="PTHR30055:SF187">
    <property type="entry name" value="TRANSCRIPTIONAL REGULATORY PROTEIN"/>
    <property type="match status" value="1"/>
</dbReference>
<dbReference type="InterPro" id="IPR050109">
    <property type="entry name" value="HTH-type_TetR-like_transc_reg"/>
</dbReference>
<organism evidence="4">
    <name type="scientific">Mycobacterium sp. (strain MCS)</name>
    <dbReference type="NCBI Taxonomy" id="164756"/>
    <lineage>
        <taxon>Bacteria</taxon>
        <taxon>Bacillati</taxon>
        <taxon>Actinomycetota</taxon>
        <taxon>Actinomycetes</taxon>
        <taxon>Mycobacteriales</taxon>
        <taxon>Mycobacteriaceae</taxon>
        <taxon>Mycobacterium</taxon>
    </lineage>
</organism>
<dbReference type="GO" id="GO:0003700">
    <property type="term" value="F:DNA-binding transcription factor activity"/>
    <property type="evidence" value="ECO:0007669"/>
    <property type="project" value="TreeGrafter"/>
</dbReference>
<accession>A0A5Q5BQ63</accession>
<dbReference type="KEGG" id="mmc:Mmcs_4507"/>
<keyword evidence="1 2" id="KW-0238">DNA-binding</keyword>
<dbReference type="GO" id="GO:0000976">
    <property type="term" value="F:transcription cis-regulatory region binding"/>
    <property type="evidence" value="ECO:0007669"/>
    <property type="project" value="TreeGrafter"/>
</dbReference>
<reference evidence="4" key="1">
    <citation type="submission" date="2006-06" db="EMBL/GenBank/DDBJ databases">
        <title>Complete sequence of chromosome of Mycobacterium sp. MCS.</title>
        <authorList>
            <consortium name="US DOE Joint Genome Institute"/>
            <person name="Copeland A."/>
            <person name="Lucas S."/>
            <person name="Lapidus A."/>
            <person name="Barry K."/>
            <person name="Detter J.C."/>
            <person name="Glavina del Rio T."/>
            <person name="Hammon N."/>
            <person name="Israni S."/>
            <person name="Dalin E."/>
            <person name="Tice H."/>
            <person name="Pitluck S."/>
            <person name="Martinez M."/>
            <person name="Schmutz J."/>
            <person name="Larimer F."/>
            <person name="Land M."/>
            <person name="Hauser L."/>
            <person name="Kyrpides N."/>
            <person name="Kim E."/>
            <person name="Miller C.D."/>
            <person name="Hughes J.E."/>
            <person name="Anderson A.J."/>
            <person name="Sims R.C."/>
            <person name="Richardson P."/>
        </authorList>
    </citation>
    <scope>NUCLEOTIDE SEQUENCE [LARGE SCALE GENOMIC DNA]</scope>
    <source>
        <strain evidence="4">MCS</strain>
    </source>
</reference>
<feature type="domain" description="HTH tetR-type" evidence="3">
    <location>
        <begin position="33"/>
        <end position="93"/>
    </location>
</feature>
<evidence type="ECO:0000313" key="4">
    <source>
        <dbReference type="EMBL" id="ABG10611.1"/>
    </source>
</evidence>
<dbReference type="Pfam" id="PF00440">
    <property type="entry name" value="TetR_N"/>
    <property type="match status" value="1"/>
</dbReference>
<dbReference type="AlphaFoldDB" id="A0A5Q5BQ63"/>
<gene>
    <name evidence="4" type="ordered locus">Mmcs_4507</name>
</gene>
<dbReference type="EMBL" id="CP000384">
    <property type="protein sequence ID" value="ABG10611.1"/>
    <property type="molecule type" value="Genomic_DNA"/>
</dbReference>
<protein>
    <submittedName>
        <fullName evidence="4">Transcriptional regulator, TetR family</fullName>
    </submittedName>
</protein>
<proteinExistence type="predicted"/>